<dbReference type="PANTHER" id="PTHR30204">
    <property type="entry name" value="REDOX-CYCLING DRUG-SENSING TRANSCRIPTIONAL ACTIVATOR SOXR"/>
    <property type="match status" value="1"/>
</dbReference>
<proteinExistence type="predicted"/>
<dbReference type="RefSeq" id="WP_090042292.1">
    <property type="nucleotide sequence ID" value="NZ_FOKI01000025.1"/>
</dbReference>
<keyword evidence="7" id="KW-1185">Reference proteome</keyword>
<dbReference type="InterPro" id="IPR009061">
    <property type="entry name" value="DNA-bd_dom_put_sf"/>
</dbReference>
<dbReference type="Gene3D" id="1.10.1660.10">
    <property type="match status" value="1"/>
</dbReference>
<dbReference type="GO" id="GO:0003700">
    <property type="term" value="F:DNA-binding transcription factor activity"/>
    <property type="evidence" value="ECO:0007669"/>
    <property type="project" value="InterPro"/>
</dbReference>
<dbReference type="GO" id="GO:0003677">
    <property type="term" value="F:DNA binding"/>
    <property type="evidence" value="ECO:0007669"/>
    <property type="project" value="UniProtKB-KW"/>
</dbReference>
<dbReference type="SUPFAM" id="SSF46955">
    <property type="entry name" value="Putative DNA-binding domain"/>
    <property type="match status" value="1"/>
</dbReference>
<name>A0A1I0ZXU9_9CLOT</name>
<evidence type="ECO:0000256" key="2">
    <source>
        <dbReference type="ARBA" id="ARBA00023125"/>
    </source>
</evidence>
<dbReference type="STRING" id="84698.SAMN04488528_102522"/>
<evidence type="ECO:0000256" key="4">
    <source>
        <dbReference type="ARBA" id="ARBA00023163"/>
    </source>
</evidence>
<organism evidence="6 7">
    <name type="scientific">Clostridium frigidicarnis</name>
    <dbReference type="NCBI Taxonomy" id="84698"/>
    <lineage>
        <taxon>Bacteria</taxon>
        <taxon>Bacillati</taxon>
        <taxon>Bacillota</taxon>
        <taxon>Clostridia</taxon>
        <taxon>Eubacteriales</taxon>
        <taxon>Clostridiaceae</taxon>
        <taxon>Clostridium</taxon>
    </lineage>
</organism>
<dbReference type="InterPro" id="IPR047057">
    <property type="entry name" value="MerR_fam"/>
</dbReference>
<dbReference type="OrthoDB" id="9814833at2"/>
<dbReference type="InterPro" id="IPR012925">
    <property type="entry name" value="TipAS_dom"/>
</dbReference>
<dbReference type="SMART" id="SM00422">
    <property type="entry name" value="HTH_MERR"/>
    <property type="match status" value="1"/>
</dbReference>
<evidence type="ECO:0000256" key="1">
    <source>
        <dbReference type="ARBA" id="ARBA00023015"/>
    </source>
</evidence>
<feature type="domain" description="HTH merR-type" evidence="5">
    <location>
        <begin position="1"/>
        <end position="71"/>
    </location>
</feature>
<reference evidence="6 7" key="1">
    <citation type="submission" date="2016-10" db="EMBL/GenBank/DDBJ databases">
        <authorList>
            <person name="de Groot N.N."/>
        </authorList>
    </citation>
    <scope>NUCLEOTIDE SEQUENCE [LARGE SCALE GENOMIC DNA]</scope>
    <source>
        <strain evidence="6 7">DSM 12271</strain>
    </source>
</reference>
<dbReference type="Pfam" id="PF07739">
    <property type="entry name" value="TipAS"/>
    <property type="match status" value="1"/>
</dbReference>
<dbReference type="Pfam" id="PF13411">
    <property type="entry name" value="MerR_1"/>
    <property type="match status" value="1"/>
</dbReference>
<evidence type="ECO:0000313" key="7">
    <source>
        <dbReference type="Proteomes" id="UP000198619"/>
    </source>
</evidence>
<keyword evidence="3" id="KW-0010">Activator</keyword>
<keyword evidence="1" id="KW-0805">Transcription regulation</keyword>
<dbReference type="Proteomes" id="UP000198619">
    <property type="component" value="Unassembled WGS sequence"/>
</dbReference>
<evidence type="ECO:0000259" key="5">
    <source>
        <dbReference type="PROSITE" id="PS50937"/>
    </source>
</evidence>
<sequence length="254" mass="30061">MEYKIKQVADMVGVSVRTLHHYDDIGLLKPKSITTAGYRLYNEQDFERLQQILFFKELNFTLQEIKEILDNPNFDRKKALNNHKKLLIEKKKRLEKIIESVDKTIDSIQGGVYMNKKEMFQGFDEIEIDKMKNKYAKEAKEKYGDSDAYKESIKKTSKYGKDDWNKINEMNNEIYRKVIDNMDKGIDSKEVQDAVEELRNHISSNFYNCTPEIFRGLAQLYVTDERFTKNIDKFKDGLAKFLSEAMEYYCDNLE</sequence>
<evidence type="ECO:0000313" key="6">
    <source>
        <dbReference type="EMBL" id="SFB29138.1"/>
    </source>
</evidence>
<keyword evidence="2 6" id="KW-0238">DNA-binding</keyword>
<dbReference type="InterPro" id="IPR000551">
    <property type="entry name" value="MerR-type_HTH_dom"/>
</dbReference>
<dbReference type="EMBL" id="FOKI01000025">
    <property type="protein sequence ID" value="SFB29138.1"/>
    <property type="molecule type" value="Genomic_DNA"/>
</dbReference>
<gene>
    <name evidence="6" type="ORF">SAMN04488528_102522</name>
</gene>
<dbReference type="SUPFAM" id="SSF89082">
    <property type="entry name" value="Antibiotic binding domain of TipA-like multidrug resistance regulators"/>
    <property type="match status" value="1"/>
</dbReference>
<accession>A0A1I0ZXU9</accession>
<protein>
    <submittedName>
        <fullName evidence="6">DNA-binding transcriptional regulator, MerR family</fullName>
    </submittedName>
</protein>
<dbReference type="Gene3D" id="1.10.490.50">
    <property type="entry name" value="Antibiotic binding domain of TipA-like multidrug resistance regulators"/>
    <property type="match status" value="1"/>
</dbReference>
<dbReference type="CDD" id="cd01106">
    <property type="entry name" value="HTH_TipAL-Mta"/>
    <property type="match status" value="1"/>
</dbReference>
<dbReference type="InterPro" id="IPR036244">
    <property type="entry name" value="TipA-like_antibiotic-bd"/>
</dbReference>
<dbReference type="PROSITE" id="PS50937">
    <property type="entry name" value="HTH_MERR_2"/>
    <property type="match status" value="1"/>
</dbReference>
<keyword evidence="4" id="KW-0804">Transcription</keyword>
<dbReference type="AlphaFoldDB" id="A0A1I0ZXU9"/>
<evidence type="ECO:0000256" key="3">
    <source>
        <dbReference type="ARBA" id="ARBA00023159"/>
    </source>
</evidence>
<dbReference type="PANTHER" id="PTHR30204:SF90">
    <property type="entry name" value="HTH-TYPE TRANSCRIPTIONAL ACTIVATOR MTA"/>
    <property type="match status" value="1"/>
</dbReference>